<evidence type="ECO:0000256" key="6">
    <source>
        <dbReference type="ARBA" id="ARBA00023242"/>
    </source>
</evidence>
<gene>
    <name evidence="9" type="ORF">DSM5745_03414</name>
</gene>
<dbReference type="STRING" id="1810919.A0A3D8SKJ4"/>
<dbReference type="GO" id="GO:0000978">
    <property type="term" value="F:RNA polymerase II cis-regulatory region sequence-specific DNA binding"/>
    <property type="evidence" value="ECO:0007669"/>
    <property type="project" value="TreeGrafter"/>
</dbReference>
<feature type="compositionally biased region" description="Polar residues" evidence="7">
    <location>
        <begin position="359"/>
        <end position="373"/>
    </location>
</feature>
<dbReference type="Pfam" id="PF00172">
    <property type="entry name" value="Zn_clus"/>
    <property type="match status" value="1"/>
</dbReference>
<dbReference type="PROSITE" id="PS50048">
    <property type="entry name" value="ZN2_CY6_FUNGAL_2"/>
    <property type="match status" value="1"/>
</dbReference>
<dbReference type="PROSITE" id="PS00463">
    <property type="entry name" value="ZN2_CY6_FUNGAL_1"/>
    <property type="match status" value="1"/>
</dbReference>
<dbReference type="PANTHER" id="PTHR31944:SF131">
    <property type="entry name" value="HEME-RESPONSIVE ZINC FINGER TRANSCRIPTION FACTOR HAP1"/>
    <property type="match status" value="1"/>
</dbReference>
<evidence type="ECO:0000256" key="7">
    <source>
        <dbReference type="SAM" id="MobiDB-lite"/>
    </source>
</evidence>
<evidence type="ECO:0000259" key="8">
    <source>
        <dbReference type="PROSITE" id="PS50048"/>
    </source>
</evidence>
<protein>
    <recommendedName>
        <fullName evidence="8">Zn(2)-C6 fungal-type domain-containing protein</fullName>
    </recommendedName>
</protein>
<keyword evidence="2" id="KW-0862">Zinc</keyword>
<organism evidence="9 10">
    <name type="scientific">Aspergillus mulundensis</name>
    <dbReference type="NCBI Taxonomy" id="1810919"/>
    <lineage>
        <taxon>Eukaryota</taxon>
        <taxon>Fungi</taxon>
        <taxon>Dikarya</taxon>
        <taxon>Ascomycota</taxon>
        <taxon>Pezizomycotina</taxon>
        <taxon>Eurotiomycetes</taxon>
        <taxon>Eurotiomycetidae</taxon>
        <taxon>Eurotiales</taxon>
        <taxon>Aspergillaceae</taxon>
        <taxon>Aspergillus</taxon>
        <taxon>Aspergillus subgen. Nidulantes</taxon>
    </lineage>
</organism>
<keyword evidence="10" id="KW-1185">Reference proteome</keyword>
<keyword evidence="6" id="KW-0539">Nucleus</keyword>
<dbReference type="InterPro" id="IPR036864">
    <property type="entry name" value="Zn2-C6_fun-type_DNA-bd_sf"/>
</dbReference>
<dbReference type="Pfam" id="PF06999">
    <property type="entry name" value="Suc_Fer-like"/>
    <property type="match status" value="1"/>
</dbReference>
<dbReference type="Proteomes" id="UP000256690">
    <property type="component" value="Unassembled WGS sequence"/>
</dbReference>
<comment type="caution">
    <text evidence="9">The sequence shown here is derived from an EMBL/GenBank/DDBJ whole genome shotgun (WGS) entry which is preliminary data.</text>
</comment>
<dbReference type="AlphaFoldDB" id="A0A3D8SKJ4"/>
<dbReference type="SUPFAM" id="SSF52833">
    <property type="entry name" value="Thioredoxin-like"/>
    <property type="match status" value="1"/>
</dbReference>
<keyword evidence="1" id="KW-0479">Metal-binding</keyword>
<keyword evidence="5" id="KW-0804">Transcription</keyword>
<dbReference type="SUPFAM" id="SSF57701">
    <property type="entry name" value="Zn2/Cys6 DNA-binding domain"/>
    <property type="match status" value="1"/>
</dbReference>
<evidence type="ECO:0000256" key="4">
    <source>
        <dbReference type="ARBA" id="ARBA00023125"/>
    </source>
</evidence>
<dbReference type="RefSeq" id="XP_026606296.1">
    <property type="nucleotide sequence ID" value="XM_026745430.1"/>
</dbReference>
<dbReference type="Pfam" id="PF04082">
    <property type="entry name" value="Fungal_trans"/>
    <property type="match status" value="1"/>
</dbReference>
<dbReference type="SMART" id="SM00906">
    <property type="entry name" value="Fungal_trans"/>
    <property type="match status" value="1"/>
</dbReference>
<dbReference type="PANTHER" id="PTHR31944">
    <property type="entry name" value="HEME-RESPONSIVE ZINC FINGER TRANSCRIPTION FACTOR HAP1"/>
    <property type="match status" value="1"/>
</dbReference>
<dbReference type="InterPro" id="IPR036249">
    <property type="entry name" value="Thioredoxin-like_sf"/>
</dbReference>
<feature type="domain" description="Zn(2)-C6 fungal-type" evidence="8">
    <location>
        <begin position="318"/>
        <end position="348"/>
    </location>
</feature>
<evidence type="ECO:0000313" key="9">
    <source>
        <dbReference type="EMBL" id="RDW86772.1"/>
    </source>
</evidence>
<dbReference type="CDD" id="cd00067">
    <property type="entry name" value="GAL4"/>
    <property type="match status" value="1"/>
</dbReference>
<keyword evidence="4" id="KW-0238">DNA-binding</keyword>
<evidence type="ECO:0000256" key="5">
    <source>
        <dbReference type="ARBA" id="ARBA00023163"/>
    </source>
</evidence>
<proteinExistence type="predicted"/>
<dbReference type="InterPro" id="IPR009737">
    <property type="entry name" value="Aim32/Apd1-like"/>
</dbReference>
<evidence type="ECO:0000313" key="10">
    <source>
        <dbReference type="Proteomes" id="UP000256690"/>
    </source>
</evidence>
<dbReference type="Gene3D" id="4.10.240.10">
    <property type="entry name" value="Zn(2)-C6 fungal-type DNA-binding domain"/>
    <property type="match status" value="1"/>
</dbReference>
<dbReference type="SMART" id="SM00066">
    <property type="entry name" value="GAL4"/>
    <property type="match status" value="1"/>
</dbReference>
<dbReference type="EMBL" id="PVWQ01000003">
    <property type="protein sequence ID" value="RDW86772.1"/>
    <property type="molecule type" value="Genomic_DNA"/>
</dbReference>
<dbReference type="InterPro" id="IPR007219">
    <property type="entry name" value="XnlR_reg_dom"/>
</dbReference>
<dbReference type="Gene3D" id="3.40.30.10">
    <property type="entry name" value="Glutaredoxin"/>
    <property type="match status" value="1"/>
</dbReference>
<evidence type="ECO:0000256" key="3">
    <source>
        <dbReference type="ARBA" id="ARBA00023015"/>
    </source>
</evidence>
<evidence type="ECO:0000256" key="1">
    <source>
        <dbReference type="ARBA" id="ARBA00022723"/>
    </source>
</evidence>
<dbReference type="InterPro" id="IPR001138">
    <property type="entry name" value="Zn2Cys6_DnaBD"/>
</dbReference>
<dbReference type="GeneID" id="38113784"/>
<sequence>MLRSFLSITGLQRNDYIFPTVDPKQDGPDCKKDCADCTVNLPEKVKIEESRPLYGHIKQFHTHVLVATGRSDWKQHVEHERGSLMEAFDGASSQHGRMMISASNLRSPDFSGDETKEGNGTTVLLLPSFTFVDAVSPGDVKEVINHFIDAPLSHPSKTISPPPDFRLKSRPCEYDHVVLLCSHKRRDARCGITAPLIKKELERHLRPHGLYRDADDERPGGVGIFFVSHVGGHKFSANVLIYRKKEQQMIWLARVRPEHCEGVVNYTLLQGKVVHPDSQLRGGFDRLKGLTSCIRRQHVFMESVIERPGKRRRRPKVSCRLCRLRKIKCDRGRPCSNCLRSRTEKCIYEDLGSSSVSSGQQLTPPAESLSSATGALGTPIHPCSLRAESSPDDETTRLRSKIHQLEEQLAKITRPAHASYPDIEATSSHISGTFHLHYKTDPEHREPIACGFSLKTRLLGQSHWAVSIAYSARDLFKFVELYIHEFSDACAGIEKCKALARRIKAQRTPPWPPMPSTLPSRLICDTLVDRYLRRTESLYRILHIPTFYKKYEKLWSSEREQDLDFVKQLKLVLAIGAITYDDQFSLRTSATQWIYEAQVWMSGPKYKARLNIEAMQTNLLLLIAQEQVRVGGDVAWVSAGALLRKAIYMGLHRDPSHLPQRTVFVAEMYRRLWNTILEINLQSSLSYGCAPLISLSDFDAVPPGNFDDEQLEDEEPISKPDYETTQSSFAIALRRTLPQRLAVVKFLNDLDSPGTYKQTLQLDAELRAAYRELCQTLRNFTDSSASPLSFQHQIEMVDFLMQRYFSALHAPYHGPSLHGTTYAFSRRSVVDSSLKIWRAACLPTSGLSNGIVNPDIFPDNDKDGGLPRLISCSSGFYPTAVSQAAVILIMELRAQLQEDAGLNPFPLRPDLLSVLDDAKAWCVRVIEAGETNVKGYLLISLVVAQVKGMIDGLKDGDRRMNDVLISAVEDVGKVCLPVLERTVKSLDEDQVPGVNVDIPVDTMSNWDPLTSHPGDLFNFEGTGPMSSMFDDYFNLGGDDSGLGVDFTL</sequence>
<reference evidence="9 10" key="1">
    <citation type="journal article" date="2018" name="IMA Fungus">
        <title>IMA Genome-F 9: Draft genome sequence of Annulohypoxylon stygium, Aspergillus mulundensis, Berkeleyomyces basicola (syn. Thielaviopsis basicola), Ceratocystis smalleyi, two Cercospora beticola strains, Coleophoma cylindrospora, Fusarium fracticaudum, Phialophora cf. hyalina, and Morchella septimelata.</title>
        <authorList>
            <person name="Wingfield B.D."/>
            <person name="Bills G.F."/>
            <person name="Dong Y."/>
            <person name="Huang W."/>
            <person name="Nel W.J."/>
            <person name="Swalarsk-Parry B.S."/>
            <person name="Vaghefi N."/>
            <person name="Wilken P.M."/>
            <person name="An Z."/>
            <person name="de Beer Z.W."/>
            <person name="De Vos L."/>
            <person name="Chen L."/>
            <person name="Duong T.A."/>
            <person name="Gao Y."/>
            <person name="Hammerbacher A."/>
            <person name="Kikkert J.R."/>
            <person name="Li Y."/>
            <person name="Li H."/>
            <person name="Li K."/>
            <person name="Li Q."/>
            <person name="Liu X."/>
            <person name="Ma X."/>
            <person name="Naidoo K."/>
            <person name="Pethybridge S.J."/>
            <person name="Sun J."/>
            <person name="Steenkamp E.T."/>
            <person name="van der Nest M.A."/>
            <person name="van Wyk S."/>
            <person name="Wingfield M.J."/>
            <person name="Xiong C."/>
            <person name="Yue Q."/>
            <person name="Zhang X."/>
        </authorList>
    </citation>
    <scope>NUCLEOTIDE SEQUENCE [LARGE SCALE GENOMIC DNA]</scope>
    <source>
        <strain evidence="9 10">DSM 5745</strain>
    </source>
</reference>
<dbReference type="GO" id="GO:0006351">
    <property type="term" value="P:DNA-templated transcription"/>
    <property type="evidence" value="ECO:0007669"/>
    <property type="project" value="InterPro"/>
</dbReference>
<dbReference type="GO" id="GO:0008270">
    <property type="term" value="F:zinc ion binding"/>
    <property type="evidence" value="ECO:0007669"/>
    <property type="project" value="InterPro"/>
</dbReference>
<dbReference type="CDD" id="cd03062">
    <property type="entry name" value="TRX_Fd_Sucrase"/>
    <property type="match status" value="1"/>
</dbReference>
<dbReference type="GO" id="GO:0005634">
    <property type="term" value="C:nucleus"/>
    <property type="evidence" value="ECO:0007669"/>
    <property type="project" value="TreeGrafter"/>
</dbReference>
<dbReference type="CDD" id="cd12148">
    <property type="entry name" value="fungal_TF_MHR"/>
    <property type="match status" value="1"/>
</dbReference>
<dbReference type="GO" id="GO:0001228">
    <property type="term" value="F:DNA-binding transcription activator activity, RNA polymerase II-specific"/>
    <property type="evidence" value="ECO:0007669"/>
    <property type="project" value="TreeGrafter"/>
</dbReference>
<name>A0A3D8SKJ4_9EURO</name>
<dbReference type="OrthoDB" id="4337792at2759"/>
<dbReference type="InterPro" id="IPR051430">
    <property type="entry name" value="Fungal_TF_Env_Response"/>
</dbReference>
<feature type="region of interest" description="Disordered" evidence="7">
    <location>
        <begin position="354"/>
        <end position="373"/>
    </location>
</feature>
<accession>A0A3D8SKJ4</accession>
<keyword evidence="3" id="KW-0805">Transcription regulation</keyword>
<evidence type="ECO:0000256" key="2">
    <source>
        <dbReference type="ARBA" id="ARBA00022833"/>
    </source>
</evidence>